<dbReference type="EMBL" id="LODL01000035">
    <property type="protein sequence ID" value="KXB29782.1"/>
    <property type="molecule type" value="Genomic_DNA"/>
</dbReference>
<evidence type="ECO:0000313" key="2">
    <source>
        <dbReference type="Proteomes" id="UP000070186"/>
    </source>
</evidence>
<comment type="caution">
    <text evidence="1">The sequence shown here is derived from an EMBL/GenBank/DDBJ whole genome shotgun (WGS) entry which is preliminary data.</text>
</comment>
<keyword evidence="2" id="KW-1185">Reference proteome</keyword>
<dbReference type="RefSeq" id="WP_066886070.1">
    <property type="nucleotide sequence ID" value="NZ_LODL01000035.1"/>
</dbReference>
<accession>A0A133XFP8</accession>
<dbReference type="Proteomes" id="UP000070186">
    <property type="component" value="Unassembled WGS sequence"/>
</dbReference>
<protein>
    <submittedName>
        <fullName evidence="1">Uncharacterized protein</fullName>
    </submittedName>
</protein>
<reference evidence="1 2" key="1">
    <citation type="submission" date="2015-12" db="EMBL/GenBank/DDBJ databases">
        <title>Nitrous oxide reduction kinetics distinguish bacteria harboring typical versus atypical NosZ.</title>
        <authorList>
            <person name="Yoon S."/>
            <person name="Nissen S."/>
            <person name="Park D."/>
            <person name="Sanford R.A."/>
            <person name="Loeffler F.E."/>
        </authorList>
    </citation>
    <scope>NUCLEOTIDE SEQUENCE [LARGE SCALE GENOMIC DNA]</scope>
    <source>
        <strain evidence="1 2">ATCC BAA-841</strain>
    </source>
</reference>
<gene>
    <name evidence="1" type="ORF">AT959_17825</name>
</gene>
<sequence>MSGFEHYERELADLDHEIRRYAAICGVSLANRYEVERCLGEHHATWADDKARESLQGLLVLRIKLETEMIELGFSPPPLIPPVPLED</sequence>
<evidence type="ECO:0000313" key="1">
    <source>
        <dbReference type="EMBL" id="KXB29782.1"/>
    </source>
</evidence>
<name>A0A133XFP8_9RHOO</name>
<proteinExistence type="predicted"/>
<organism evidence="1 2">
    <name type="scientific">Dechloromonas denitrificans</name>
    <dbReference type="NCBI Taxonomy" id="281362"/>
    <lineage>
        <taxon>Bacteria</taxon>
        <taxon>Pseudomonadati</taxon>
        <taxon>Pseudomonadota</taxon>
        <taxon>Betaproteobacteria</taxon>
        <taxon>Rhodocyclales</taxon>
        <taxon>Azonexaceae</taxon>
        <taxon>Dechloromonas</taxon>
    </lineage>
</organism>
<dbReference type="AlphaFoldDB" id="A0A133XFP8"/>